<evidence type="ECO:0000313" key="3">
    <source>
        <dbReference type="Proteomes" id="UP000823388"/>
    </source>
</evidence>
<organism evidence="2 3">
    <name type="scientific">Panicum virgatum</name>
    <name type="common">Blackwell switchgrass</name>
    <dbReference type="NCBI Taxonomy" id="38727"/>
    <lineage>
        <taxon>Eukaryota</taxon>
        <taxon>Viridiplantae</taxon>
        <taxon>Streptophyta</taxon>
        <taxon>Embryophyta</taxon>
        <taxon>Tracheophyta</taxon>
        <taxon>Spermatophyta</taxon>
        <taxon>Magnoliopsida</taxon>
        <taxon>Liliopsida</taxon>
        <taxon>Poales</taxon>
        <taxon>Poaceae</taxon>
        <taxon>PACMAD clade</taxon>
        <taxon>Panicoideae</taxon>
        <taxon>Panicodae</taxon>
        <taxon>Paniceae</taxon>
        <taxon>Panicinae</taxon>
        <taxon>Panicum</taxon>
        <taxon>Panicum sect. Hiantes</taxon>
    </lineage>
</organism>
<feature type="region of interest" description="Disordered" evidence="1">
    <location>
        <begin position="30"/>
        <end position="56"/>
    </location>
</feature>
<gene>
    <name evidence="2" type="ORF">PVAP13_5NG370500</name>
</gene>
<comment type="caution">
    <text evidence="2">The sequence shown here is derived from an EMBL/GenBank/DDBJ whole genome shotgun (WGS) entry which is preliminary data.</text>
</comment>
<reference evidence="2" key="1">
    <citation type="submission" date="2020-05" db="EMBL/GenBank/DDBJ databases">
        <title>WGS assembly of Panicum virgatum.</title>
        <authorList>
            <person name="Lovell J.T."/>
            <person name="Jenkins J."/>
            <person name="Shu S."/>
            <person name="Juenger T.E."/>
            <person name="Schmutz J."/>
        </authorList>
    </citation>
    <scope>NUCLEOTIDE SEQUENCE</scope>
    <source>
        <strain evidence="2">AP13</strain>
    </source>
</reference>
<sequence length="143" mass="15599">MRAAPRLRLAERLGSGRRPPAARALLPCSTGRRGHRARGGATSEPDMATRCPTERSDHRSVTWQRVTFASPYERRAVPPQRPRLIPPSSAGGLLETCRGSGLLPPSSYLCTVCASTGSSTFWGCIQQCHCHGRELAGRPYEED</sequence>
<keyword evidence="3" id="KW-1185">Reference proteome</keyword>
<dbReference type="EMBL" id="CM029046">
    <property type="protein sequence ID" value="KAG2589275.1"/>
    <property type="molecule type" value="Genomic_DNA"/>
</dbReference>
<dbReference type="Proteomes" id="UP000823388">
    <property type="component" value="Chromosome 5N"/>
</dbReference>
<evidence type="ECO:0000313" key="2">
    <source>
        <dbReference type="EMBL" id="KAG2589275.1"/>
    </source>
</evidence>
<name>A0A8T0RW30_PANVG</name>
<dbReference type="AlphaFoldDB" id="A0A8T0RW30"/>
<protein>
    <submittedName>
        <fullName evidence="2">Uncharacterized protein</fullName>
    </submittedName>
</protein>
<accession>A0A8T0RW30</accession>
<proteinExistence type="predicted"/>
<evidence type="ECO:0000256" key="1">
    <source>
        <dbReference type="SAM" id="MobiDB-lite"/>
    </source>
</evidence>